<dbReference type="CDD" id="cd04301">
    <property type="entry name" value="NAT_SF"/>
    <property type="match status" value="1"/>
</dbReference>
<name>A0ABT7JDG0_9DEIO</name>
<reference evidence="4 5" key="1">
    <citation type="submission" date="2023-05" db="EMBL/GenBank/DDBJ databases">
        <authorList>
            <person name="Gao F."/>
        </authorList>
    </citation>
    <scope>NUCLEOTIDE SEQUENCE [LARGE SCALE GENOMIC DNA]</scope>
    <source>
        <strain evidence="4 5">MIMF12</strain>
    </source>
</reference>
<dbReference type="RefSeq" id="WP_285521117.1">
    <property type="nucleotide sequence ID" value="NZ_JASNGB010000011.1"/>
</dbReference>
<dbReference type="InterPro" id="IPR016181">
    <property type="entry name" value="Acyl_CoA_acyltransferase"/>
</dbReference>
<sequence length="316" mass="34307">MTPSVRPFAPEDAPAWLALVNRVTGRQTTLDAFHAEEARRTSAHFSRRWVVGEREELRGLAHLYAFPFDPPGFLHASILVAPEARGQGPGQALWHTLEAAARKHGAAGLAADVAETDSGSLRWAERRGFGVHAHRFASELDLMTFGETPHLPALARARARGVAFTDPGAAGGRTVERYLAFVADRLTETPDLAGHPRWPSAQVREALRLDGHGRLDWLILAVGPGGHWLGTAAVIPQRDLAHNLLTATHPEARGQGLALPLKLHAIRRARAAGFRVMRTNNHSQNAPMLAVNRRLGFESRPGRYALHLPLAATSGA</sequence>
<dbReference type="InterPro" id="IPR000182">
    <property type="entry name" value="GNAT_dom"/>
</dbReference>
<evidence type="ECO:0000259" key="3">
    <source>
        <dbReference type="PROSITE" id="PS51186"/>
    </source>
</evidence>
<evidence type="ECO:0000313" key="5">
    <source>
        <dbReference type="Proteomes" id="UP001302059"/>
    </source>
</evidence>
<organism evidence="4 5">
    <name type="scientific">Deinococcus rhizophilus</name>
    <dbReference type="NCBI Taxonomy" id="3049544"/>
    <lineage>
        <taxon>Bacteria</taxon>
        <taxon>Thermotogati</taxon>
        <taxon>Deinococcota</taxon>
        <taxon>Deinococci</taxon>
        <taxon>Deinococcales</taxon>
        <taxon>Deinococcaceae</taxon>
        <taxon>Deinococcus</taxon>
    </lineage>
</organism>
<evidence type="ECO:0000256" key="1">
    <source>
        <dbReference type="ARBA" id="ARBA00022679"/>
    </source>
</evidence>
<dbReference type="Pfam" id="PF13480">
    <property type="entry name" value="Acetyltransf_6"/>
    <property type="match status" value="1"/>
</dbReference>
<proteinExistence type="predicted"/>
<dbReference type="InterPro" id="IPR038740">
    <property type="entry name" value="BioF2-like_GNAT_dom"/>
</dbReference>
<dbReference type="GO" id="GO:0016746">
    <property type="term" value="F:acyltransferase activity"/>
    <property type="evidence" value="ECO:0007669"/>
    <property type="project" value="UniProtKB-KW"/>
</dbReference>
<keyword evidence="5" id="KW-1185">Reference proteome</keyword>
<dbReference type="EC" id="2.3.1.-" evidence="4"/>
<protein>
    <submittedName>
        <fullName evidence="4">GNAT family N-acetyltransferase</fullName>
        <ecNumber evidence="4">2.3.1.-</ecNumber>
    </submittedName>
</protein>
<dbReference type="Pfam" id="PF00583">
    <property type="entry name" value="Acetyltransf_1"/>
    <property type="match status" value="1"/>
</dbReference>
<dbReference type="Proteomes" id="UP001302059">
    <property type="component" value="Unassembled WGS sequence"/>
</dbReference>
<dbReference type="SUPFAM" id="SSF55729">
    <property type="entry name" value="Acyl-CoA N-acyltransferases (Nat)"/>
    <property type="match status" value="2"/>
</dbReference>
<gene>
    <name evidence="4" type="ORF">QOL99_02885</name>
</gene>
<accession>A0ABT7JDG0</accession>
<evidence type="ECO:0000313" key="4">
    <source>
        <dbReference type="EMBL" id="MDL2343090.1"/>
    </source>
</evidence>
<dbReference type="Gene3D" id="3.40.630.30">
    <property type="match status" value="1"/>
</dbReference>
<keyword evidence="2 4" id="KW-0012">Acyltransferase</keyword>
<dbReference type="PROSITE" id="PS51186">
    <property type="entry name" value="GNAT"/>
    <property type="match status" value="2"/>
</dbReference>
<feature type="domain" description="N-acetyltransferase" evidence="3">
    <location>
        <begin position="3"/>
        <end position="152"/>
    </location>
</feature>
<dbReference type="PANTHER" id="PTHR43877">
    <property type="entry name" value="AMINOALKYLPHOSPHONATE N-ACETYLTRANSFERASE-RELATED-RELATED"/>
    <property type="match status" value="1"/>
</dbReference>
<evidence type="ECO:0000256" key="2">
    <source>
        <dbReference type="ARBA" id="ARBA00023315"/>
    </source>
</evidence>
<feature type="domain" description="N-acetyltransferase" evidence="3">
    <location>
        <begin position="173"/>
        <end position="316"/>
    </location>
</feature>
<dbReference type="PANTHER" id="PTHR43877:SF1">
    <property type="entry name" value="ACETYLTRANSFERASE"/>
    <property type="match status" value="1"/>
</dbReference>
<dbReference type="InterPro" id="IPR050832">
    <property type="entry name" value="Bact_Acetyltransf"/>
</dbReference>
<comment type="caution">
    <text evidence="4">The sequence shown here is derived from an EMBL/GenBank/DDBJ whole genome shotgun (WGS) entry which is preliminary data.</text>
</comment>
<dbReference type="EMBL" id="JASNGB010000011">
    <property type="protein sequence ID" value="MDL2343090.1"/>
    <property type="molecule type" value="Genomic_DNA"/>
</dbReference>
<keyword evidence="1 4" id="KW-0808">Transferase</keyword>